<evidence type="ECO:0008006" key="3">
    <source>
        <dbReference type="Google" id="ProtNLM"/>
    </source>
</evidence>
<protein>
    <recommendedName>
        <fullName evidence="3">Glycoside hydrolase family 3 C-terminal domain-containing protein</fullName>
    </recommendedName>
</protein>
<comment type="caution">
    <text evidence="2">The sequence shown here is derived from an EMBL/GenBank/DDBJ whole genome shotgun (WGS) entry which is preliminary data.</text>
</comment>
<gene>
    <name evidence="2" type="ORF">LCGC14_3000760</name>
</gene>
<evidence type="ECO:0000256" key="1">
    <source>
        <dbReference type="ARBA" id="ARBA00022801"/>
    </source>
</evidence>
<dbReference type="EMBL" id="LAZR01061827">
    <property type="protein sequence ID" value="KKK62794.1"/>
    <property type="molecule type" value="Genomic_DNA"/>
</dbReference>
<sequence length="100" mass="10746">KDDPNFALNNAEQPKALESLLNMAKEENKSTVFISLRAPYDIAKFGNYANAVLASYAYNIDVDKNDIVSGPAFTALAKVLLGEAPANGVLPVTIKPQKAH</sequence>
<dbReference type="GO" id="GO:0004553">
    <property type="term" value="F:hydrolase activity, hydrolyzing O-glycosyl compounds"/>
    <property type="evidence" value="ECO:0007669"/>
    <property type="project" value="InterPro"/>
</dbReference>
<feature type="non-terminal residue" evidence="2">
    <location>
        <position position="1"/>
    </location>
</feature>
<evidence type="ECO:0000313" key="2">
    <source>
        <dbReference type="EMBL" id="KKK62794.1"/>
    </source>
</evidence>
<keyword evidence="1" id="KW-0378">Hydrolase</keyword>
<dbReference type="Gene3D" id="3.40.50.1700">
    <property type="entry name" value="Glycoside hydrolase family 3 C-terminal domain"/>
    <property type="match status" value="1"/>
</dbReference>
<name>A0A0F8Z8P6_9ZZZZ</name>
<reference evidence="2" key="1">
    <citation type="journal article" date="2015" name="Nature">
        <title>Complex archaea that bridge the gap between prokaryotes and eukaryotes.</title>
        <authorList>
            <person name="Spang A."/>
            <person name="Saw J.H."/>
            <person name="Jorgensen S.L."/>
            <person name="Zaremba-Niedzwiedzka K."/>
            <person name="Martijn J."/>
            <person name="Lind A.E."/>
            <person name="van Eijk R."/>
            <person name="Schleper C."/>
            <person name="Guy L."/>
            <person name="Ettema T.J."/>
        </authorList>
    </citation>
    <scope>NUCLEOTIDE SEQUENCE</scope>
</reference>
<proteinExistence type="predicted"/>
<dbReference type="InterPro" id="IPR036881">
    <property type="entry name" value="Glyco_hydro_3_C_sf"/>
</dbReference>
<accession>A0A0F8Z8P6</accession>
<dbReference type="AlphaFoldDB" id="A0A0F8Z8P6"/>
<organism evidence="2">
    <name type="scientific">marine sediment metagenome</name>
    <dbReference type="NCBI Taxonomy" id="412755"/>
    <lineage>
        <taxon>unclassified sequences</taxon>
        <taxon>metagenomes</taxon>
        <taxon>ecological metagenomes</taxon>
    </lineage>
</organism>
<dbReference type="GO" id="GO:0005975">
    <property type="term" value="P:carbohydrate metabolic process"/>
    <property type="evidence" value="ECO:0007669"/>
    <property type="project" value="InterPro"/>
</dbReference>